<accession>A0A8S3JMA9</accession>
<gene>
    <name evidence="2" type="ORF">BYL167_LOCUS72685</name>
    <name evidence="3" type="ORF">GIL414_LOCUS83668</name>
</gene>
<evidence type="ECO:0000256" key="1">
    <source>
        <dbReference type="SAM" id="MobiDB-lite"/>
    </source>
</evidence>
<feature type="region of interest" description="Disordered" evidence="1">
    <location>
        <begin position="29"/>
        <end position="82"/>
    </location>
</feature>
<dbReference type="Proteomes" id="UP000681967">
    <property type="component" value="Unassembled WGS sequence"/>
</dbReference>
<sequence>MTSTGQYPEPWKSTAATLFNPYLNINQMSNRTRQQSVRTRVLTPTRHSRAPPESLVETGNLRVTTSESKKRPRSKRFPSQNAAEEVSIYVQQMIHNQFCGRSGTPSDLRYDDQK</sequence>
<protein>
    <submittedName>
        <fullName evidence="3">Uncharacterized protein</fullName>
    </submittedName>
</protein>
<dbReference type="EMBL" id="CAJOBH010259069">
    <property type="protein sequence ID" value="CAF5152911.1"/>
    <property type="molecule type" value="Genomic_DNA"/>
</dbReference>
<reference evidence="3" key="1">
    <citation type="submission" date="2021-02" db="EMBL/GenBank/DDBJ databases">
        <authorList>
            <person name="Nowell W R."/>
        </authorList>
    </citation>
    <scope>NUCLEOTIDE SEQUENCE</scope>
</reference>
<dbReference type="AlphaFoldDB" id="A0A8S3JMA9"/>
<evidence type="ECO:0000313" key="2">
    <source>
        <dbReference type="EMBL" id="CAF5152911.1"/>
    </source>
</evidence>
<proteinExistence type="predicted"/>
<feature type="compositionally biased region" description="Polar residues" evidence="1">
    <location>
        <begin position="29"/>
        <end position="38"/>
    </location>
</feature>
<evidence type="ECO:0000313" key="3">
    <source>
        <dbReference type="EMBL" id="CAF5219779.1"/>
    </source>
</evidence>
<comment type="caution">
    <text evidence="3">The sequence shown here is derived from an EMBL/GenBank/DDBJ whole genome shotgun (WGS) entry which is preliminary data.</text>
</comment>
<evidence type="ECO:0000313" key="4">
    <source>
        <dbReference type="Proteomes" id="UP000681720"/>
    </source>
</evidence>
<name>A0A8S3JMA9_9BILA</name>
<organism evidence="3 4">
    <name type="scientific">Rotaria magnacalcarata</name>
    <dbReference type="NCBI Taxonomy" id="392030"/>
    <lineage>
        <taxon>Eukaryota</taxon>
        <taxon>Metazoa</taxon>
        <taxon>Spiralia</taxon>
        <taxon>Gnathifera</taxon>
        <taxon>Rotifera</taxon>
        <taxon>Eurotatoria</taxon>
        <taxon>Bdelloidea</taxon>
        <taxon>Philodinida</taxon>
        <taxon>Philodinidae</taxon>
        <taxon>Rotaria</taxon>
    </lineage>
</organism>
<dbReference type="EMBL" id="CAJOBJ010363794">
    <property type="protein sequence ID" value="CAF5219779.1"/>
    <property type="molecule type" value="Genomic_DNA"/>
</dbReference>
<dbReference type="Proteomes" id="UP000681720">
    <property type="component" value="Unassembled WGS sequence"/>
</dbReference>